<evidence type="ECO:0000313" key="3">
    <source>
        <dbReference type="Proteomes" id="UP000501374"/>
    </source>
</evidence>
<reference evidence="3" key="1">
    <citation type="submission" date="2019-02" db="EMBL/GenBank/DDBJ databases">
        <title>Structural and Functional analysis of Lanthipeptide from Bacillus thuringiensis serovar andalousiensis B23193.</title>
        <authorList>
            <person name="Andreeva J.V."/>
            <person name="Grigoreva A."/>
        </authorList>
    </citation>
    <scope>NUCLEOTIDE SEQUENCE [LARGE SCALE GENOMIC DNA]</scope>
    <source>
        <strain evidence="3">B23193</strain>
    </source>
</reference>
<accession>A0A6H0TLN0</accession>
<proteinExistence type="predicted"/>
<dbReference type="Pfam" id="PF07452">
    <property type="entry name" value="CHRD"/>
    <property type="match status" value="1"/>
</dbReference>
<name>A0A6H0TLN0_BACTU</name>
<dbReference type="SMART" id="SM00754">
    <property type="entry name" value="CHRD"/>
    <property type="match status" value="1"/>
</dbReference>
<dbReference type="InterPro" id="IPR010895">
    <property type="entry name" value="CHRD"/>
</dbReference>
<feature type="domain" description="CHRD" evidence="1">
    <location>
        <begin position="1"/>
        <end position="136"/>
    </location>
</feature>
<dbReference type="Proteomes" id="UP000501374">
    <property type="component" value="Chromosome"/>
</dbReference>
<dbReference type="PROSITE" id="PS50933">
    <property type="entry name" value="CHRD"/>
    <property type="match status" value="1"/>
</dbReference>
<dbReference type="AlphaFoldDB" id="A0A6H0TLN0"/>
<dbReference type="RefSeq" id="WP_172555202.1">
    <property type="nucleotide sequence ID" value="NZ_CP035727.2"/>
</dbReference>
<gene>
    <name evidence="2" type="ORF">EVG22_24415</name>
</gene>
<evidence type="ECO:0000313" key="2">
    <source>
        <dbReference type="EMBL" id="QIW21377.1"/>
    </source>
</evidence>
<protein>
    <submittedName>
        <fullName evidence="2">CHRD domain-containing protein</fullName>
    </submittedName>
</protein>
<dbReference type="EMBL" id="CP035727">
    <property type="protein sequence ID" value="QIW21377.1"/>
    <property type="molecule type" value="Genomic_DNA"/>
</dbReference>
<evidence type="ECO:0000259" key="1">
    <source>
        <dbReference type="PROSITE" id="PS50933"/>
    </source>
</evidence>
<organism evidence="2 3">
    <name type="scientific">Bacillus thuringiensis serovar andalousiensis</name>
    <dbReference type="NCBI Taxonomy" id="257985"/>
    <lineage>
        <taxon>Bacteria</taxon>
        <taxon>Bacillati</taxon>
        <taxon>Bacillota</taxon>
        <taxon>Bacilli</taxon>
        <taxon>Bacillales</taxon>
        <taxon>Bacillaceae</taxon>
        <taxon>Bacillus</taxon>
        <taxon>Bacillus cereus group</taxon>
    </lineage>
</organism>
<sequence>MANFYFAELSGDNIVPPVLTTATGFSAFSFNDNFTLLNFVIRVNELNKFKAANLRFGTQNTNRSIVTILFESCTRSITVNPGTVSGTVMNTDLIGPLSGRNLIDLAKQIELGHIYVSIASEKYPTGEISGKLIPAV</sequence>